<dbReference type="CDD" id="cd08556">
    <property type="entry name" value="GDPD"/>
    <property type="match status" value="1"/>
</dbReference>
<gene>
    <name evidence="2" type="ORF">S01H1_12501</name>
</gene>
<dbReference type="PANTHER" id="PTHR46211:SF14">
    <property type="entry name" value="GLYCEROPHOSPHODIESTER PHOSPHODIESTERASE"/>
    <property type="match status" value="1"/>
</dbReference>
<dbReference type="InterPro" id="IPR030395">
    <property type="entry name" value="GP_PDE_dom"/>
</dbReference>
<protein>
    <recommendedName>
        <fullName evidence="1">GP-PDE domain-containing protein</fullName>
    </recommendedName>
</protein>
<dbReference type="AlphaFoldDB" id="X0RIC9"/>
<dbReference type="GO" id="GO:0006629">
    <property type="term" value="P:lipid metabolic process"/>
    <property type="evidence" value="ECO:0007669"/>
    <property type="project" value="InterPro"/>
</dbReference>
<dbReference type="Pfam" id="PF03009">
    <property type="entry name" value="GDPD"/>
    <property type="match status" value="1"/>
</dbReference>
<organism evidence="2">
    <name type="scientific">marine sediment metagenome</name>
    <dbReference type="NCBI Taxonomy" id="412755"/>
    <lineage>
        <taxon>unclassified sequences</taxon>
        <taxon>metagenomes</taxon>
        <taxon>ecological metagenomes</taxon>
    </lineage>
</organism>
<feature type="domain" description="GP-PDE" evidence="1">
    <location>
        <begin position="2"/>
        <end position="235"/>
    </location>
</feature>
<evidence type="ECO:0000313" key="2">
    <source>
        <dbReference type="EMBL" id="GAF68594.1"/>
    </source>
</evidence>
<dbReference type="PROSITE" id="PS51704">
    <property type="entry name" value="GP_PDE"/>
    <property type="match status" value="1"/>
</dbReference>
<dbReference type="InterPro" id="IPR017946">
    <property type="entry name" value="PLC-like_Pdiesterase_TIM-brl"/>
</dbReference>
<comment type="caution">
    <text evidence="2">The sequence shown here is derived from an EMBL/GenBank/DDBJ whole genome shotgun (WGS) entry which is preliminary data.</text>
</comment>
<accession>X0RIC9</accession>
<reference evidence="2" key="1">
    <citation type="journal article" date="2014" name="Front. Microbiol.">
        <title>High frequency of phylogenetically diverse reductive dehalogenase-homologous genes in deep subseafloor sedimentary metagenomes.</title>
        <authorList>
            <person name="Kawai M."/>
            <person name="Futagami T."/>
            <person name="Toyoda A."/>
            <person name="Takaki Y."/>
            <person name="Nishi S."/>
            <person name="Hori S."/>
            <person name="Arai W."/>
            <person name="Tsubouchi T."/>
            <person name="Morono Y."/>
            <person name="Uchiyama I."/>
            <person name="Ito T."/>
            <person name="Fujiyama A."/>
            <person name="Inagaki F."/>
            <person name="Takami H."/>
        </authorList>
    </citation>
    <scope>NUCLEOTIDE SEQUENCE</scope>
    <source>
        <strain evidence="2">Expedition CK06-06</strain>
    </source>
</reference>
<dbReference type="PROSITE" id="PS50007">
    <property type="entry name" value="PIPLC_X_DOMAIN"/>
    <property type="match status" value="1"/>
</dbReference>
<sequence>MIHNIAHRGASAYEPENTLRSFERAIEMGATMLELDVHISQDGHPMVIHDADLSRTTSGTGKVADLSLAQIKRFDAGLGERVPSLDEVIELARGRVKLYIEMKGHGAPELVVKTLQKTTFLDQVVVGSFYPWLPQKVKFLEPGIRTSVLIRLEDRQADFVAWTLAVGADYVHPCWESGSTTPHELLTPAILANFRQHGLGIILWHEERPSELRELVKLDVDGICTDKPDLLSNIIQKEQEKTEI</sequence>
<dbReference type="EMBL" id="BARS01006422">
    <property type="protein sequence ID" value="GAF68594.1"/>
    <property type="molecule type" value="Genomic_DNA"/>
</dbReference>
<evidence type="ECO:0000259" key="1">
    <source>
        <dbReference type="PROSITE" id="PS51704"/>
    </source>
</evidence>
<dbReference type="GO" id="GO:0008081">
    <property type="term" value="F:phosphoric diester hydrolase activity"/>
    <property type="evidence" value="ECO:0007669"/>
    <property type="project" value="InterPro"/>
</dbReference>
<name>X0RIC9_9ZZZZ</name>
<dbReference type="Gene3D" id="3.20.20.190">
    <property type="entry name" value="Phosphatidylinositol (PI) phosphodiesterase"/>
    <property type="match status" value="1"/>
</dbReference>
<proteinExistence type="predicted"/>
<dbReference type="PANTHER" id="PTHR46211">
    <property type="entry name" value="GLYCEROPHOSPHORYL DIESTER PHOSPHODIESTERASE"/>
    <property type="match status" value="1"/>
</dbReference>
<dbReference type="SUPFAM" id="SSF51695">
    <property type="entry name" value="PLC-like phosphodiesterases"/>
    <property type="match status" value="1"/>
</dbReference>